<dbReference type="AlphaFoldDB" id="A0A841CXL2"/>
<keyword evidence="2" id="KW-0472">Membrane</keyword>
<evidence type="ECO:0000313" key="3">
    <source>
        <dbReference type="EMBL" id="MBB5962681.1"/>
    </source>
</evidence>
<dbReference type="PANTHER" id="PTHR36974">
    <property type="entry name" value="MEMBRANE PROTEIN-RELATED"/>
    <property type="match status" value="1"/>
</dbReference>
<keyword evidence="4" id="KW-1185">Reference proteome</keyword>
<feature type="transmembrane region" description="Helical" evidence="2">
    <location>
        <begin position="30"/>
        <end position="49"/>
    </location>
</feature>
<dbReference type="RefSeq" id="WP_338047683.1">
    <property type="nucleotide sequence ID" value="NZ_BAAAWZ010000001.1"/>
</dbReference>
<reference evidence="3 4" key="1">
    <citation type="submission" date="2020-08" db="EMBL/GenBank/DDBJ databases">
        <title>Genomic Encyclopedia of Type Strains, Phase III (KMG-III): the genomes of soil and plant-associated and newly described type strains.</title>
        <authorList>
            <person name="Whitman W."/>
        </authorList>
    </citation>
    <scope>NUCLEOTIDE SEQUENCE [LARGE SCALE GENOMIC DNA]</scope>
    <source>
        <strain evidence="3 4">CECT 3303</strain>
    </source>
</reference>
<feature type="region of interest" description="Disordered" evidence="1">
    <location>
        <begin position="159"/>
        <end position="183"/>
    </location>
</feature>
<keyword evidence="2" id="KW-0812">Transmembrane</keyword>
<accession>A0A841CXL2</accession>
<evidence type="ECO:0000256" key="2">
    <source>
        <dbReference type="SAM" id="Phobius"/>
    </source>
</evidence>
<feature type="transmembrane region" description="Helical" evidence="2">
    <location>
        <begin position="6"/>
        <end position="23"/>
    </location>
</feature>
<organism evidence="3 4">
    <name type="scientific">Planomonospora venezuelensis</name>
    <dbReference type="NCBI Taxonomy" id="1999"/>
    <lineage>
        <taxon>Bacteria</taxon>
        <taxon>Bacillati</taxon>
        <taxon>Actinomycetota</taxon>
        <taxon>Actinomycetes</taxon>
        <taxon>Streptosporangiales</taxon>
        <taxon>Streptosporangiaceae</taxon>
        <taxon>Planomonospora</taxon>
    </lineage>
</organism>
<protein>
    <submittedName>
        <fullName evidence="3">Putative membrane protein</fullName>
    </submittedName>
</protein>
<comment type="caution">
    <text evidence="3">The sequence shown here is derived from an EMBL/GenBank/DDBJ whole genome shotgun (WGS) entry which is preliminary data.</text>
</comment>
<name>A0A841CXL2_PLAVE</name>
<feature type="transmembrane region" description="Helical" evidence="2">
    <location>
        <begin position="69"/>
        <end position="93"/>
    </location>
</feature>
<feature type="transmembrane region" description="Helical" evidence="2">
    <location>
        <begin position="100"/>
        <end position="120"/>
    </location>
</feature>
<dbReference type="Proteomes" id="UP000562352">
    <property type="component" value="Unassembled WGS sequence"/>
</dbReference>
<sequence length="183" mass="18746">MTVIVLVAATLCFRLLGAALGLARFATWRVSAAHGLAVMLVMTAGAHFVPSDVAFMPNHADMVAMVPPFVPFPALVVYLTGLLELAGAVGLVIPATRRAAGICLALLFVLMLPANIHAALAGVTLAGEAATPLWQRIPEQVLYIGVALWGAGAVGGREGRTASAGRTGAGSGSGRPRAEPERT</sequence>
<dbReference type="PANTHER" id="PTHR36974:SF1">
    <property type="entry name" value="DOXX FAMILY MEMBRANE PROTEIN"/>
    <property type="match status" value="1"/>
</dbReference>
<dbReference type="EMBL" id="JACHJJ010000005">
    <property type="protein sequence ID" value="MBB5962681.1"/>
    <property type="molecule type" value="Genomic_DNA"/>
</dbReference>
<evidence type="ECO:0000256" key="1">
    <source>
        <dbReference type="SAM" id="MobiDB-lite"/>
    </source>
</evidence>
<proteinExistence type="predicted"/>
<evidence type="ECO:0000313" key="4">
    <source>
        <dbReference type="Proteomes" id="UP000562352"/>
    </source>
</evidence>
<keyword evidence="2" id="KW-1133">Transmembrane helix</keyword>
<gene>
    <name evidence="3" type="ORF">FHS22_001949</name>
</gene>